<evidence type="ECO:0000256" key="2">
    <source>
        <dbReference type="ARBA" id="ARBA00022801"/>
    </source>
</evidence>
<accession>A0A7X0RKP2</accession>
<dbReference type="GO" id="GO:0005737">
    <property type="term" value="C:cytoplasm"/>
    <property type="evidence" value="ECO:0007669"/>
    <property type="project" value="TreeGrafter"/>
</dbReference>
<dbReference type="SUPFAM" id="SSF90002">
    <property type="entry name" value="Hypothetical protein YjiA, C-terminal domain"/>
    <property type="match status" value="1"/>
</dbReference>
<protein>
    <submittedName>
        <fullName evidence="9">GTP-binding protein</fullName>
    </submittedName>
</protein>
<dbReference type="SUPFAM" id="SSF52540">
    <property type="entry name" value="P-loop containing nucleoside triphosphate hydrolases"/>
    <property type="match status" value="1"/>
</dbReference>
<dbReference type="PANTHER" id="PTHR13748:SF62">
    <property type="entry name" value="COBW DOMAIN-CONTAINING PROTEIN"/>
    <property type="match status" value="1"/>
</dbReference>
<evidence type="ECO:0000256" key="5">
    <source>
        <dbReference type="ARBA" id="ARBA00049117"/>
    </source>
</evidence>
<dbReference type="InterPro" id="IPR003495">
    <property type="entry name" value="CobW/HypB/UreG_nucleotide-bd"/>
</dbReference>
<dbReference type="InterPro" id="IPR027417">
    <property type="entry name" value="P-loop_NTPase"/>
</dbReference>
<dbReference type="Gene3D" id="3.40.50.300">
    <property type="entry name" value="P-loop containing nucleotide triphosphate hydrolases"/>
    <property type="match status" value="1"/>
</dbReference>
<dbReference type="Pfam" id="PF07683">
    <property type="entry name" value="CobW_C"/>
    <property type="match status" value="1"/>
</dbReference>
<comment type="caution">
    <text evidence="9">The sequence shown here is derived from an EMBL/GenBank/DDBJ whole genome shotgun (WGS) entry which is preliminary data.</text>
</comment>
<organism evidence="9 10">
    <name type="scientific">Cohnella nanjingensis</name>
    <dbReference type="NCBI Taxonomy" id="1387779"/>
    <lineage>
        <taxon>Bacteria</taxon>
        <taxon>Bacillati</taxon>
        <taxon>Bacillota</taxon>
        <taxon>Bacilli</taxon>
        <taxon>Bacillales</taxon>
        <taxon>Paenibacillaceae</taxon>
        <taxon>Cohnella</taxon>
    </lineage>
</organism>
<keyword evidence="1" id="KW-0547">Nucleotide-binding</keyword>
<sequence>MGETNAVKVYALSGFLGSGKTTMLQRMLADARARGEKAAVLMNESGEVNLDGLLVDSAVPMAEMLGGCICCTIKADLGMELLRLVEEHRPDVVWIESTGVAQPLAMMDAVTEASLYAHLELCGLVTVVDARHLLDRMRVGAGKTLRLMRDQIRGASLLVLNKTDLVGEAEIAELAAQLREWNASAPILPSVRCEVNPEAIERALPGRFRSRPDGTDERRRDGGQPQAREHGHHREQNHEQMHERDQSHDQGHSRNHDHAHDHAHDHNHAHSDNHDHRHERNLHQDRDRNQDHSGSRAQGHSHPDRERAHDHVNVLTHYLSGPVDSADFERMLRELPDGVYRAKGIVTFTDTASRFLFQYAYKETDFLRIAPQKPVPDVAVFLGEDFSSSDVLARLLKLTRQEN</sequence>
<dbReference type="InterPro" id="IPR036627">
    <property type="entry name" value="CobW-likC_sf"/>
</dbReference>
<dbReference type="EMBL" id="JACJVP010000001">
    <property type="protein sequence ID" value="MBB6669228.1"/>
    <property type="molecule type" value="Genomic_DNA"/>
</dbReference>
<evidence type="ECO:0000256" key="6">
    <source>
        <dbReference type="SAM" id="MobiDB-lite"/>
    </source>
</evidence>
<evidence type="ECO:0000256" key="4">
    <source>
        <dbReference type="ARBA" id="ARBA00034320"/>
    </source>
</evidence>
<keyword evidence="2" id="KW-0378">Hydrolase</keyword>
<comment type="similarity">
    <text evidence="4">Belongs to the SIMIBI class G3E GTPase family. ZNG1 subfamily.</text>
</comment>
<feature type="domain" description="CobW C-terminal" evidence="8">
    <location>
        <begin position="318"/>
        <end position="396"/>
    </location>
</feature>
<dbReference type="InterPro" id="IPR051316">
    <property type="entry name" value="Zinc-reg_GTPase_activator"/>
</dbReference>
<evidence type="ECO:0000256" key="1">
    <source>
        <dbReference type="ARBA" id="ARBA00022741"/>
    </source>
</evidence>
<feature type="domain" description="CobW/HypB/UreG nucleotide-binding" evidence="7">
    <location>
        <begin position="9"/>
        <end position="188"/>
    </location>
</feature>
<feature type="region of interest" description="Disordered" evidence="6">
    <location>
        <begin position="203"/>
        <end position="307"/>
    </location>
</feature>
<comment type="catalytic activity">
    <reaction evidence="5">
        <text>GTP + H2O = GDP + phosphate + H(+)</text>
        <dbReference type="Rhea" id="RHEA:19669"/>
        <dbReference type="ChEBI" id="CHEBI:15377"/>
        <dbReference type="ChEBI" id="CHEBI:15378"/>
        <dbReference type="ChEBI" id="CHEBI:37565"/>
        <dbReference type="ChEBI" id="CHEBI:43474"/>
        <dbReference type="ChEBI" id="CHEBI:58189"/>
    </reaction>
    <physiologicalReaction direction="left-to-right" evidence="5">
        <dbReference type="Rhea" id="RHEA:19670"/>
    </physiologicalReaction>
</comment>
<proteinExistence type="inferred from homology"/>
<evidence type="ECO:0000256" key="3">
    <source>
        <dbReference type="ARBA" id="ARBA00023186"/>
    </source>
</evidence>
<feature type="compositionally biased region" description="Basic and acidic residues" evidence="6">
    <location>
        <begin position="210"/>
        <end position="294"/>
    </location>
</feature>
<gene>
    <name evidence="9" type="ORF">H7C19_00845</name>
</gene>
<dbReference type="GO" id="GO:0000166">
    <property type="term" value="F:nucleotide binding"/>
    <property type="evidence" value="ECO:0007669"/>
    <property type="project" value="UniProtKB-KW"/>
</dbReference>
<dbReference type="AlphaFoldDB" id="A0A7X0RKP2"/>
<keyword evidence="10" id="KW-1185">Reference proteome</keyword>
<name>A0A7X0RKP2_9BACL</name>
<keyword evidence="3" id="KW-0143">Chaperone</keyword>
<dbReference type="RefSeq" id="WP_185140662.1">
    <property type="nucleotide sequence ID" value="NZ_JACJVP010000001.1"/>
</dbReference>
<dbReference type="Proteomes" id="UP000547209">
    <property type="component" value="Unassembled WGS sequence"/>
</dbReference>
<dbReference type="Pfam" id="PF02492">
    <property type="entry name" value="cobW"/>
    <property type="match status" value="1"/>
</dbReference>
<dbReference type="InterPro" id="IPR011629">
    <property type="entry name" value="CobW-like_C"/>
</dbReference>
<evidence type="ECO:0000259" key="8">
    <source>
        <dbReference type="Pfam" id="PF07683"/>
    </source>
</evidence>
<dbReference type="CDD" id="cd03112">
    <property type="entry name" value="CobW-like"/>
    <property type="match status" value="1"/>
</dbReference>
<evidence type="ECO:0000313" key="9">
    <source>
        <dbReference type="EMBL" id="MBB6669228.1"/>
    </source>
</evidence>
<dbReference type="PANTHER" id="PTHR13748">
    <property type="entry name" value="COBW-RELATED"/>
    <property type="match status" value="1"/>
</dbReference>
<dbReference type="Gene3D" id="3.30.1220.10">
    <property type="entry name" value="CobW-like, C-terminal domain"/>
    <property type="match status" value="1"/>
</dbReference>
<evidence type="ECO:0000313" key="10">
    <source>
        <dbReference type="Proteomes" id="UP000547209"/>
    </source>
</evidence>
<evidence type="ECO:0000259" key="7">
    <source>
        <dbReference type="Pfam" id="PF02492"/>
    </source>
</evidence>
<dbReference type="GO" id="GO:0016787">
    <property type="term" value="F:hydrolase activity"/>
    <property type="evidence" value="ECO:0007669"/>
    <property type="project" value="UniProtKB-KW"/>
</dbReference>
<reference evidence="9 10" key="1">
    <citation type="submission" date="2020-08" db="EMBL/GenBank/DDBJ databases">
        <title>Cohnella phylogeny.</title>
        <authorList>
            <person name="Dunlap C."/>
        </authorList>
    </citation>
    <scope>NUCLEOTIDE SEQUENCE [LARGE SCALE GENOMIC DNA]</scope>
    <source>
        <strain evidence="9 10">DSM 28246</strain>
    </source>
</reference>